<comment type="pathway">
    <text evidence="2 6">Cofactor biosynthesis; molybdopterin biosynthesis.</text>
</comment>
<dbReference type="Proteomes" id="UP000595894">
    <property type="component" value="Chromosome"/>
</dbReference>
<dbReference type="InterPro" id="IPR038987">
    <property type="entry name" value="MoeA-like"/>
</dbReference>
<evidence type="ECO:0000313" key="9">
    <source>
        <dbReference type="Proteomes" id="UP000595894"/>
    </source>
</evidence>
<evidence type="ECO:0000256" key="3">
    <source>
        <dbReference type="ARBA" id="ARBA00010763"/>
    </source>
</evidence>
<evidence type="ECO:0000256" key="5">
    <source>
        <dbReference type="ARBA" id="ARBA00047317"/>
    </source>
</evidence>
<dbReference type="SMART" id="SM00852">
    <property type="entry name" value="MoCF_biosynth"/>
    <property type="match status" value="1"/>
</dbReference>
<dbReference type="NCBIfam" id="TIGR00177">
    <property type="entry name" value="molyb_syn"/>
    <property type="match status" value="1"/>
</dbReference>
<dbReference type="Gene3D" id="3.90.105.10">
    <property type="entry name" value="Molybdopterin biosynthesis moea protein, domain 2"/>
    <property type="match status" value="1"/>
</dbReference>
<comment type="cofactor">
    <cofactor evidence="6">
        <name>Mg(2+)</name>
        <dbReference type="ChEBI" id="CHEBI:18420"/>
    </cofactor>
</comment>
<dbReference type="Gene3D" id="2.170.190.11">
    <property type="entry name" value="Molybdopterin biosynthesis moea protein, domain 3"/>
    <property type="match status" value="1"/>
</dbReference>
<dbReference type="RefSeq" id="WP_202094977.1">
    <property type="nucleotide sequence ID" value="NZ_CP061035.1"/>
</dbReference>
<evidence type="ECO:0000259" key="7">
    <source>
        <dbReference type="SMART" id="SM00852"/>
    </source>
</evidence>
<keyword evidence="6" id="KW-0460">Magnesium</keyword>
<dbReference type="EMBL" id="CP061035">
    <property type="protein sequence ID" value="QQV78049.1"/>
    <property type="molecule type" value="Genomic_DNA"/>
</dbReference>
<comment type="similarity">
    <text evidence="3 6">Belongs to the MoeA family.</text>
</comment>
<dbReference type="InterPro" id="IPR005110">
    <property type="entry name" value="MoeA_linker/N"/>
</dbReference>
<keyword evidence="6" id="KW-0500">Molybdenum</keyword>
<keyword evidence="6" id="KW-0479">Metal-binding</keyword>
<comment type="function">
    <text evidence="1 6">Catalyzes the insertion of molybdate into adenylated molybdopterin with the concomitant release of AMP.</text>
</comment>
<keyword evidence="9" id="KW-1185">Reference proteome</keyword>
<dbReference type="GO" id="GO:0006777">
    <property type="term" value="P:Mo-molybdopterin cofactor biosynthetic process"/>
    <property type="evidence" value="ECO:0007669"/>
    <property type="project" value="UniProtKB-UniRule"/>
</dbReference>
<dbReference type="Pfam" id="PF00994">
    <property type="entry name" value="MoCF_biosynth"/>
    <property type="match status" value="1"/>
</dbReference>
<dbReference type="InterPro" id="IPR036688">
    <property type="entry name" value="MoeA_C_domain_IV_sf"/>
</dbReference>
<dbReference type="Gene3D" id="3.40.980.10">
    <property type="entry name" value="MoaB/Mog-like domain"/>
    <property type="match status" value="1"/>
</dbReference>
<protein>
    <recommendedName>
        <fullName evidence="6">Molybdopterin molybdenumtransferase</fullName>
        <ecNumber evidence="6">2.10.1.1</ecNumber>
    </recommendedName>
</protein>
<evidence type="ECO:0000256" key="4">
    <source>
        <dbReference type="ARBA" id="ARBA00023150"/>
    </source>
</evidence>
<evidence type="ECO:0000256" key="1">
    <source>
        <dbReference type="ARBA" id="ARBA00002901"/>
    </source>
</evidence>
<dbReference type="InterPro" id="IPR036425">
    <property type="entry name" value="MoaB/Mog-like_dom_sf"/>
</dbReference>
<dbReference type="PROSITE" id="PS01079">
    <property type="entry name" value="MOCF_BIOSYNTHESIS_2"/>
    <property type="match status" value="1"/>
</dbReference>
<keyword evidence="4 6" id="KW-0501">Molybdenum cofactor biosynthesis</keyword>
<dbReference type="PANTHER" id="PTHR10192:SF5">
    <property type="entry name" value="GEPHYRIN"/>
    <property type="match status" value="1"/>
</dbReference>
<proteinExistence type="inferred from homology"/>
<dbReference type="GO" id="GO:0005829">
    <property type="term" value="C:cytosol"/>
    <property type="evidence" value="ECO:0007669"/>
    <property type="project" value="TreeGrafter"/>
</dbReference>
<evidence type="ECO:0000313" key="8">
    <source>
        <dbReference type="EMBL" id="QQV78049.1"/>
    </source>
</evidence>
<name>A0A974NVY1_9SPHN</name>
<gene>
    <name evidence="8" type="ORF">H5J25_04725</name>
</gene>
<dbReference type="PANTHER" id="PTHR10192">
    <property type="entry name" value="MOLYBDOPTERIN BIOSYNTHESIS PROTEIN"/>
    <property type="match status" value="1"/>
</dbReference>
<dbReference type="Gene3D" id="2.40.340.10">
    <property type="entry name" value="MoeA, C-terminal, domain IV"/>
    <property type="match status" value="1"/>
</dbReference>
<dbReference type="GO" id="GO:0061599">
    <property type="term" value="F:molybdopterin molybdotransferase activity"/>
    <property type="evidence" value="ECO:0007669"/>
    <property type="project" value="UniProtKB-UniRule"/>
</dbReference>
<keyword evidence="6" id="KW-0808">Transferase</keyword>
<dbReference type="CDD" id="cd00887">
    <property type="entry name" value="MoeA"/>
    <property type="match status" value="1"/>
</dbReference>
<accession>A0A974NVY1</accession>
<dbReference type="SUPFAM" id="SSF63882">
    <property type="entry name" value="MoeA N-terminal region -like"/>
    <property type="match status" value="1"/>
</dbReference>
<dbReference type="EC" id="2.10.1.1" evidence="6"/>
<evidence type="ECO:0000256" key="6">
    <source>
        <dbReference type="RuleBase" id="RU365090"/>
    </source>
</evidence>
<comment type="catalytic activity">
    <reaction evidence="5">
        <text>adenylyl-molybdopterin + molybdate = Mo-molybdopterin + AMP + H(+)</text>
        <dbReference type="Rhea" id="RHEA:35047"/>
        <dbReference type="ChEBI" id="CHEBI:15378"/>
        <dbReference type="ChEBI" id="CHEBI:36264"/>
        <dbReference type="ChEBI" id="CHEBI:62727"/>
        <dbReference type="ChEBI" id="CHEBI:71302"/>
        <dbReference type="ChEBI" id="CHEBI:456215"/>
        <dbReference type="EC" id="2.10.1.1"/>
    </reaction>
</comment>
<evidence type="ECO:0000256" key="2">
    <source>
        <dbReference type="ARBA" id="ARBA00005046"/>
    </source>
</evidence>
<reference evidence="9" key="1">
    <citation type="submission" date="2020-09" db="EMBL/GenBank/DDBJ databases">
        <title>Sphingomonas sp., a new species isolated from pork steak.</title>
        <authorList>
            <person name="Heidler von Heilborn D."/>
        </authorList>
    </citation>
    <scope>NUCLEOTIDE SEQUENCE [LARGE SCALE GENOMIC DNA]</scope>
</reference>
<dbReference type="Pfam" id="PF03453">
    <property type="entry name" value="MoeA_N"/>
    <property type="match status" value="1"/>
</dbReference>
<dbReference type="KEGG" id="sari:H5J25_04725"/>
<dbReference type="InterPro" id="IPR008284">
    <property type="entry name" value="MoCF_biosynth_CS"/>
</dbReference>
<dbReference type="InterPro" id="IPR036135">
    <property type="entry name" value="MoeA_linker/N_sf"/>
</dbReference>
<organism evidence="8 9">
    <name type="scientific">Sphingomonas aliaeris</name>
    <dbReference type="NCBI Taxonomy" id="2759526"/>
    <lineage>
        <taxon>Bacteria</taxon>
        <taxon>Pseudomonadati</taxon>
        <taxon>Pseudomonadota</taxon>
        <taxon>Alphaproteobacteria</taxon>
        <taxon>Sphingomonadales</taxon>
        <taxon>Sphingomonadaceae</taxon>
        <taxon>Sphingomonas</taxon>
    </lineage>
</organism>
<dbReference type="InterPro" id="IPR001453">
    <property type="entry name" value="MoaB/Mog_dom"/>
</dbReference>
<dbReference type="AlphaFoldDB" id="A0A974NVY1"/>
<dbReference type="GO" id="GO:0046872">
    <property type="term" value="F:metal ion binding"/>
    <property type="evidence" value="ECO:0007669"/>
    <property type="project" value="UniProtKB-UniRule"/>
</dbReference>
<feature type="domain" description="MoaB/Mog" evidence="7">
    <location>
        <begin position="186"/>
        <end position="320"/>
    </location>
</feature>
<sequence length="394" mass="41019">MTDDTRRKRPAFDEALRIVAAVTPRAPSERIDLDQALGRVAGADVVAVADYPLADMAAMDGVALAAADSLMASPETPVDLPLRGEARAGAAVPIVSTGAACRISTGAVIPTGYDAVIAREYLTIEGDTLLLTQTVAAGRNIRKRGEDAQRGDIVLPAGRVITPMIVGALACYGVTIIDAARLPAIRIISTGDELSGPNAIHDANGVMIAAMVRALGMNAPDRFSVGDDPASIRTILSHAAATPAAILISTGGVSVGDHDHIPRIVAELGGKVHFHGVTMRPGKPVMFATLPNGALYFGLPGNPVAAALGFRFLVMAAIRAMFGLPPEMGIPVAIDLPPRPDTTVVLKARHTAAGEIEILADQRSHTMRALLTADRWITVDGEGCRSYPLLPVLG</sequence>
<dbReference type="SUPFAM" id="SSF53218">
    <property type="entry name" value="Molybdenum cofactor biosynthesis proteins"/>
    <property type="match status" value="1"/>
</dbReference>